<proteinExistence type="predicted"/>
<gene>
    <name evidence="3" type="ORF">THAOC_29864</name>
</gene>
<feature type="region of interest" description="Disordered" evidence="1">
    <location>
        <begin position="598"/>
        <end position="637"/>
    </location>
</feature>
<keyword evidence="2" id="KW-0472">Membrane</keyword>
<feature type="compositionally biased region" description="Low complexity" evidence="1">
    <location>
        <begin position="702"/>
        <end position="712"/>
    </location>
</feature>
<keyword evidence="4" id="KW-1185">Reference proteome</keyword>
<feature type="compositionally biased region" description="Polar residues" evidence="1">
    <location>
        <begin position="934"/>
        <end position="956"/>
    </location>
</feature>
<feature type="region of interest" description="Disordered" evidence="1">
    <location>
        <begin position="842"/>
        <end position="881"/>
    </location>
</feature>
<dbReference type="eggNOG" id="ENOG502TGEI">
    <property type="taxonomic scope" value="Eukaryota"/>
</dbReference>
<feature type="transmembrane region" description="Helical" evidence="2">
    <location>
        <begin position="572"/>
        <end position="592"/>
    </location>
</feature>
<feature type="region of interest" description="Disordered" evidence="1">
    <location>
        <begin position="916"/>
        <end position="960"/>
    </location>
</feature>
<name>K0RFG0_THAOC</name>
<dbReference type="EMBL" id="AGNL01042400">
    <property type="protein sequence ID" value="EJK51009.1"/>
    <property type="molecule type" value="Genomic_DNA"/>
</dbReference>
<evidence type="ECO:0000313" key="4">
    <source>
        <dbReference type="Proteomes" id="UP000266841"/>
    </source>
</evidence>
<sequence>MTLHHPIEPVDHVGQRMPRRKRRQRAESTEEQPSGYDRLPLVLLIGGCLLALSTPTFVCAGEAVTEGRRLRSRPQHVPPSQSFISASVPTVDHGKGAGAKSHENRILQEDVISLKSSRQAGVSSSCSSDELDWIKTPLYESDTDGNGLLSQEEYLTFIDSASGGFVSEKRWGGSFRDLPLGLQENYVVLSCLCELYNEQDWGGSGCCEGGPDSTGIRTEGAGPDDNPGLVEESYLTYVCGTTNESLNSVGAQIVAPPTSSPTAKPSTAPPTNRPSPTVSPEGPPRVTPFPTMPPSSSPIEPVTNAPVAIPTSESPVGAPTPVTGSPVLPSTPTRIPSATTKAPTATDAPIALAKPTVRPESETPSLSPATSSPTVKPFSRPSLHPSLSLVPTISAQPSIPPTTSASPSVSSAPVFNGKYAARVAFISYIVEGKLTAEEIMRDDPSNQVRVMLEEDLFELSNQIILRDTVEISEDEGGEPFVRRKLNRRLTIESATLAYIDSATDVSEVSAFETALLTAIAEGWLEENFDLDEALQPPPNPPPPVPLPLPNPNEKPDTDRNGGVASNSLSPGAIAGIVIAAIILVGVVILFAARRSARQRTNDKSSSDYEMERSQVVKSSDLSADFGPDEESQSTANKSFTSTDHLLAGQEISSATPTTSALGPLQTEPDGEDSTYYDPSEDESDQPRSSPLAAMAAASTLVSSSNANDSNANERTASDIEELDRIAARSIQRPDDPVVSGASSSVGSGGVNLDQAVPSGDGGINTGAAAAIGGAVVGGLAAGAYAATRRGSSKNDVDEAKASNTSDVADAKSRSPVNELDSAIEAGDWGRVGALAAILASDGNFSPPPPSAAKRDRSSVNLSSSNSFSSKSRDSAAGQGSIDHKRAAEIDRLVETGDWQGVVLAAARFEADQSLEDGSHSASASQSSRWTGSATSATTPRSMGTSNQSSKGASSGRGQEEIRAEVEALVRRVVPEEADNVEEMLTQFKGREEELLETLRRMQERAIASRARLAVQKSAKLEARSKASPSRVSQSTAKSDLETAIEAGDWSQVGEAAQKMSDQSVGSLSVEEKSRLRVAVANSPAMSRQPSDNSLDELIEQGDWPGVIAAAKRASQGNVNPSDRPGSSMSQEEKDAIAQANMWEQIANQSKQGGRTDAAGAGDAAKWAIDRAMNTSGEGEVRTTRNIADIVNSDDSSADASQYESSSASQDYRHVI</sequence>
<evidence type="ECO:0000256" key="2">
    <source>
        <dbReference type="SAM" id="Phobius"/>
    </source>
</evidence>
<feature type="compositionally biased region" description="Basic and acidic residues" evidence="1">
    <location>
        <begin position="722"/>
        <end position="735"/>
    </location>
</feature>
<feature type="compositionally biased region" description="Polar residues" evidence="1">
    <location>
        <begin position="1114"/>
        <end position="1129"/>
    </location>
</feature>
<feature type="compositionally biased region" description="Low complexity" evidence="1">
    <location>
        <begin position="858"/>
        <end position="869"/>
    </location>
</feature>
<feature type="compositionally biased region" description="Polar residues" evidence="1">
    <location>
        <begin position="78"/>
        <end position="88"/>
    </location>
</feature>
<feature type="region of interest" description="Disordered" evidence="1">
    <location>
        <begin position="653"/>
        <end position="753"/>
    </location>
</feature>
<feature type="compositionally biased region" description="Low complexity" evidence="1">
    <location>
        <begin position="1192"/>
        <end position="1209"/>
    </location>
</feature>
<comment type="caution">
    <text evidence="3">The sequence shown here is derived from an EMBL/GenBank/DDBJ whole genome shotgun (WGS) entry which is preliminary data.</text>
</comment>
<feature type="compositionally biased region" description="Low complexity" evidence="1">
    <location>
        <begin position="919"/>
        <end position="933"/>
    </location>
</feature>
<feature type="compositionally biased region" description="Polar residues" evidence="1">
    <location>
        <begin position="1026"/>
        <end position="1037"/>
    </location>
</feature>
<feature type="compositionally biased region" description="Low complexity" evidence="1">
    <location>
        <begin position="255"/>
        <end position="266"/>
    </location>
</feature>
<dbReference type="InterPro" id="IPR018247">
    <property type="entry name" value="EF_Hand_1_Ca_BS"/>
</dbReference>
<dbReference type="AlphaFoldDB" id="K0RFG0"/>
<feature type="compositionally biased region" description="Low complexity" evidence="1">
    <location>
        <begin position="336"/>
        <end position="351"/>
    </location>
</feature>
<reference evidence="3 4" key="1">
    <citation type="journal article" date="2012" name="Genome Biol.">
        <title>Genome and low-iron response of an oceanic diatom adapted to chronic iron limitation.</title>
        <authorList>
            <person name="Lommer M."/>
            <person name="Specht M."/>
            <person name="Roy A.S."/>
            <person name="Kraemer L."/>
            <person name="Andreson R."/>
            <person name="Gutowska M.A."/>
            <person name="Wolf J."/>
            <person name="Bergner S.V."/>
            <person name="Schilhabel M.B."/>
            <person name="Klostermeier U.C."/>
            <person name="Beiko R.G."/>
            <person name="Rosenstiel P."/>
            <person name="Hippler M."/>
            <person name="Laroche J."/>
        </authorList>
    </citation>
    <scope>NUCLEOTIDE SEQUENCE [LARGE SCALE GENOMIC DNA]</scope>
    <source>
        <strain evidence="3 4">CCMP1005</strain>
    </source>
</reference>
<feature type="compositionally biased region" description="Low complexity" evidence="1">
    <location>
        <begin position="362"/>
        <end position="374"/>
    </location>
</feature>
<keyword evidence="2" id="KW-0812">Transmembrane</keyword>
<feature type="compositionally biased region" description="Basic and acidic residues" evidence="1">
    <location>
        <begin position="1"/>
        <end position="14"/>
    </location>
</feature>
<feature type="region of interest" description="Disordered" evidence="1">
    <location>
        <begin position="1"/>
        <end position="33"/>
    </location>
</feature>
<feature type="region of interest" description="Disordered" evidence="1">
    <location>
        <begin position="1111"/>
        <end position="1133"/>
    </location>
</feature>
<feature type="compositionally biased region" description="Pro residues" evidence="1">
    <location>
        <begin position="535"/>
        <end position="552"/>
    </location>
</feature>
<feature type="region of interest" description="Disordered" evidence="1">
    <location>
        <begin position="787"/>
        <end position="815"/>
    </location>
</feature>
<evidence type="ECO:0000313" key="3">
    <source>
        <dbReference type="EMBL" id="EJK51009.1"/>
    </source>
</evidence>
<feature type="region of interest" description="Disordered" evidence="1">
    <location>
        <begin position="1016"/>
        <end position="1039"/>
    </location>
</feature>
<feature type="region of interest" description="Disordered" evidence="1">
    <location>
        <begin position="70"/>
        <end position="100"/>
    </location>
</feature>
<dbReference type="PROSITE" id="PS00018">
    <property type="entry name" value="EF_HAND_1"/>
    <property type="match status" value="1"/>
</dbReference>
<feature type="compositionally biased region" description="Acidic residues" evidence="1">
    <location>
        <begin position="668"/>
        <end position="683"/>
    </location>
</feature>
<feature type="compositionally biased region" description="Pro residues" evidence="1">
    <location>
        <begin position="281"/>
        <end position="296"/>
    </location>
</feature>
<dbReference type="OrthoDB" id="48635at2759"/>
<accession>K0RFG0</accession>
<keyword evidence="2" id="KW-1133">Transmembrane helix</keyword>
<feature type="compositionally biased region" description="Basic and acidic residues" evidence="1">
    <location>
        <begin position="599"/>
        <end position="614"/>
    </location>
</feature>
<organism evidence="3 4">
    <name type="scientific">Thalassiosira oceanica</name>
    <name type="common">Marine diatom</name>
    <dbReference type="NCBI Taxonomy" id="159749"/>
    <lineage>
        <taxon>Eukaryota</taxon>
        <taxon>Sar</taxon>
        <taxon>Stramenopiles</taxon>
        <taxon>Ochrophyta</taxon>
        <taxon>Bacillariophyta</taxon>
        <taxon>Coscinodiscophyceae</taxon>
        <taxon>Thalassiosirophycidae</taxon>
        <taxon>Thalassiosirales</taxon>
        <taxon>Thalassiosiraceae</taxon>
        <taxon>Thalassiosira</taxon>
    </lineage>
</organism>
<evidence type="ECO:0000256" key="1">
    <source>
        <dbReference type="SAM" id="MobiDB-lite"/>
    </source>
</evidence>
<dbReference type="OMA" id="KSHENRI"/>
<dbReference type="Proteomes" id="UP000266841">
    <property type="component" value="Unassembled WGS sequence"/>
</dbReference>
<feature type="region of interest" description="Disordered" evidence="1">
    <location>
        <begin position="531"/>
        <end position="564"/>
    </location>
</feature>
<feature type="region of interest" description="Disordered" evidence="1">
    <location>
        <begin position="253"/>
        <end position="383"/>
    </location>
</feature>
<protein>
    <submittedName>
        <fullName evidence="3">Uncharacterized protein</fullName>
    </submittedName>
</protein>
<feature type="region of interest" description="Disordered" evidence="1">
    <location>
        <begin position="1191"/>
        <end position="1215"/>
    </location>
</feature>